<evidence type="ECO:0000259" key="1">
    <source>
        <dbReference type="Pfam" id="PF13456"/>
    </source>
</evidence>
<organism evidence="2 3">
    <name type="scientific">Malus domestica</name>
    <name type="common">Apple</name>
    <name type="synonym">Pyrus malus</name>
    <dbReference type="NCBI Taxonomy" id="3750"/>
    <lineage>
        <taxon>Eukaryota</taxon>
        <taxon>Viridiplantae</taxon>
        <taxon>Streptophyta</taxon>
        <taxon>Embryophyta</taxon>
        <taxon>Tracheophyta</taxon>
        <taxon>Spermatophyta</taxon>
        <taxon>Magnoliopsida</taxon>
        <taxon>eudicotyledons</taxon>
        <taxon>Gunneridae</taxon>
        <taxon>Pentapetalae</taxon>
        <taxon>rosids</taxon>
        <taxon>fabids</taxon>
        <taxon>Rosales</taxon>
        <taxon>Rosaceae</taxon>
        <taxon>Amygdaloideae</taxon>
        <taxon>Maleae</taxon>
        <taxon>Malus</taxon>
    </lineage>
</organism>
<dbReference type="Pfam" id="PF13456">
    <property type="entry name" value="RVT_3"/>
    <property type="match status" value="1"/>
</dbReference>
<evidence type="ECO:0000313" key="2">
    <source>
        <dbReference type="EMBL" id="RXH84309.1"/>
    </source>
</evidence>
<sequence length="129" mass="13760">MKNFHVRSVLIANALTKTPERQNKGSEAPGNAGLFQVAGGKGNLNFLSLNVAEAAAVRDAMLAVVNQGLTRVEMESDSKCDADIDCLVLDIWGLASRMQDVKFVFVPRGGNQAVHVVANHASRHGGSFL</sequence>
<dbReference type="GO" id="GO:0003676">
    <property type="term" value="F:nucleic acid binding"/>
    <property type="evidence" value="ECO:0007669"/>
    <property type="project" value="InterPro"/>
</dbReference>
<proteinExistence type="predicted"/>
<dbReference type="InterPro" id="IPR002156">
    <property type="entry name" value="RNaseH_domain"/>
</dbReference>
<dbReference type="InterPro" id="IPR044730">
    <property type="entry name" value="RNase_H-like_dom_plant"/>
</dbReference>
<dbReference type="Proteomes" id="UP000290289">
    <property type="component" value="Chromosome 11"/>
</dbReference>
<dbReference type="InterPro" id="IPR036397">
    <property type="entry name" value="RNaseH_sf"/>
</dbReference>
<name>A0A498IM62_MALDO</name>
<evidence type="ECO:0000313" key="3">
    <source>
        <dbReference type="Proteomes" id="UP000290289"/>
    </source>
</evidence>
<protein>
    <recommendedName>
        <fullName evidence="1">RNase H type-1 domain-containing protein</fullName>
    </recommendedName>
</protein>
<dbReference type="EMBL" id="RDQH01000337">
    <property type="protein sequence ID" value="RXH84309.1"/>
    <property type="molecule type" value="Genomic_DNA"/>
</dbReference>
<gene>
    <name evidence="2" type="ORF">DVH24_027208</name>
</gene>
<dbReference type="AlphaFoldDB" id="A0A498IM62"/>
<reference evidence="2 3" key="1">
    <citation type="submission" date="2018-10" db="EMBL/GenBank/DDBJ databases">
        <title>A high-quality apple genome assembly.</title>
        <authorList>
            <person name="Hu J."/>
        </authorList>
    </citation>
    <scope>NUCLEOTIDE SEQUENCE [LARGE SCALE GENOMIC DNA]</scope>
    <source>
        <strain evidence="3">cv. HFTH1</strain>
        <tissue evidence="2">Young leaf</tissue>
    </source>
</reference>
<feature type="domain" description="RNase H type-1" evidence="1">
    <location>
        <begin position="43"/>
        <end position="121"/>
    </location>
</feature>
<comment type="caution">
    <text evidence="2">The sequence shown here is derived from an EMBL/GenBank/DDBJ whole genome shotgun (WGS) entry which is preliminary data.</text>
</comment>
<dbReference type="GO" id="GO:0004523">
    <property type="term" value="F:RNA-DNA hybrid ribonuclease activity"/>
    <property type="evidence" value="ECO:0007669"/>
    <property type="project" value="InterPro"/>
</dbReference>
<dbReference type="InterPro" id="IPR012337">
    <property type="entry name" value="RNaseH-like_sf"/>
</dbReference>
<accession>A0A498IM62</accession>
<dbReference type="CDD" id="cd06222">
    <property type="entry name" value="RNase_H_like"/>
    <property type="match status" value="1"/>
</dbReference>
<dbReference type="SUPFAM" id="SSF53098">
    <property type="entry name" value="Ribonuclease H-like"/>
    <property type="match status" value="1"/>
</dbReference>
<keyword evidence="3" id="KW-1185">Reference proteome</keyword>
<dbReference type="Gene3D" id="3.30.420.10">
    <property type="entry name" value="Ribonuclease H-like superfamily/Ribonuclease H"/>
    <property type="match status" value="1"/>
</dbReference>